<organism evidence="4 5">
    <name type="scientific">Ignicoccus pacificus DSM 13166</name>
    <dbReference type="NCBI Taxonomy" id="940294"/>
    <lineage>
        <taxon>Archaea</taxon>
        <taxon>Thermoproteota</taxon>
        <taxon>Thermoprotei</taxon>
        <taxon>Desulfurococcales</taxon>
        <taxon>Desulfurococcaceae</taxon>
        <taxon>Ignicoccus</taxon>
    </lineage>
</organism>
<name>A0A977PKZ5_9CREN</name>
<dbReference type="Pfam" id="PF00005">
    <property type="entry name" value="ABC_tran"/>
    <property type="match status" value="1"/>
</dbReference>
<evidence type="ECO:0000313" key="5">
    <source>
        <dbReference type="Proteomes" id="UP001063698"/>
    </source>
</evidence>
<dbReference type="EMBL" id="CP006868">
    <property type="protein sequence ID" value="UXD22532.1"/>
    <property type="molecule type" value="Genomic_DNA"/>
</dbReference>
<dbReference type="CDD" id="cd03230">
    <property type="entry name" value="ABC_DR_subfamily_A"/>
    <property type="match status" value="1"/>
</dbReference>
<proteinExistence type="predicted"/>
<accession>A0A977PKZ5</accession>
<dbReference type="Gene3D" id="3.40.50.300">
    <property type="entry name" value="P-loop containing nucleotide triphosphate hydrolases"/>
    <property type="match status" value="1"/>
</dbReference>
<dbReference type="InterPro" id="IPR003439">
    <property type="entry name" value="ABC_transporter-like_ATP-bd"/>
</dbReference>
<dbReference type="PROSITE" id="PS00211">
    <property type="entry name" value="ABC_TRANSPORTER_1"/>
    <property type="match status" value="1"/>
</dbReference>
<dbReference type="InterPro" id="IPR015854">
    <property type="entry name" value="ABC_transpr_LolD-like"/>
</dbReference>
<reference evidence="4" key="1">
    <citation type="submission" date="2013-11" db="EMBL/GenBank/DDBJ databases">
        <title>Comparative genomics of Ignicoccus.</title>
        <authorList>
            <person name="Podar M."/>
        </authorList>
    </citation>
    <scope>NUCLEOTIDE SEQUENCE</scope>
    <source>
        <strain evidence="4">DSM 13166</strain>
    </source>
</reference>
<dbReference type="GO" id="GO:0005524">
    <property type="term" value="F:ATP binding"/>
    <property type="evidence" value="ECO:0007669"/>
    <property type="project" value="UniProtKB-KW"/>
</dbReference>
<dbReference type="KEGG" id="ipc:IPA_05955"/>
<dbReference type="Proteomes" id="UP001063698">
    <property type="component" value="Chromosome"/>
</dbReference>
<protein>
    <recommendedName>
        <fullName evidence="3">ABC transporter domain-containing protein</fullName>
    </recommendedName>
</protein>
<dbReference type="InterPro" id="IPR017871">
    <property type="entry name" value="ABC_transporter-like_CS"/>
</dbReference>
<keyword evidence="2" id="KW-0067">ATP-binding</keyword>
<dbReference type="GO" id="GO:0005886">
    <property type="term" value="C:plasma membrane"/>
    <property type="evidence" value="ECO:0007669"/>
    <property type="project" value="TreeGrafter"/>
</dbReference>
<sequence length="208" mass="22882">MSDLRYSYKNKEVLKGISFKLAKGERLVIVGPNGAGKSTLLKVLIGARKGEGRIVMCDLVVQDEKIFIPIEKRCAAYVPQGSGVFPHKTVLENLRIAGKERDESELVEMARVLGLRELDVKAGKLSGGQKRRLAIAMALVSNKKIILLDEPLGAVDPASRGEIVDVIKEHTRDRGVVWVTHLKDVVERVGGRVCKMEGGKLLDCEEEL</sequence>
<feature type="domain" description="ABC transporter" evidence="3">
    <location>
        <begin position="4"/>
        <end position="208"/>
    </location>
</feature>
<dbReference type="PROSITE" id="PS50893">
    <property type="entry name" value="ABC_TRANSPORTER_2"/>
    <property type="match status" value="1"/>
</dbReference>
<gene>
    <name evidence="4" type="ORF">IPA_05955</name>
</gene>
<keyword evidence="5" id="KW-1185">Reference proteome</keyword>
<dbReference type="InterPro" id="IPR027417">
    <property type="entry name" value="P-loop_NTPase"/>
</dbReference>
<dbReference type="AlphaFoldDB" id="A0A977PKZ5"/>
<dbReference type="InterPro" id="IPR003593">
    <property type="entry name" value="AAA+_ATPase"/>
</dbReference>
<evidence type="ECO:0000313" key="4">
    <source>
        <dbReference type="EMBL" id="UXD22532.1"/>
    </source>
</evidence>
<dbReference type="SMART" id="SM00382">
    <property type="entry name" value="AAA"/>
    <property type="match status" value="1"/>
</dbReference>
<dbReference type="PANTHER" id="PTHR24220">
    <property type="entry name" value="IMPORT ATP-BINDING PROTEIN"/>
    <property type="match status" value="1"/>
</dbReference>
<dbReference type="GO" id="GO:0016887">
    <property type="term" value="F:ATP hydrolysis activity"/>
    <property type="evidence" value="ECO:0007669"/>
    <property type="project" value="InterPro"/>
</dbReference>
<dbReference type="SUPFAM" id="SSF52540">
    <property type="entry name" value="P-loop containing nucleoside triphosphate hydrolases"/>
    <property type="match status" value="1"/>
</dbReference>
<evidence type="ECO:0000259" key="3">
    <source>
        <dbReference type="PROSITE" id="PS50893"/>
    </source>
</evidence>
<evidence type="ECO:0000256" key="1">
    <source>
        <dbReference type="ARBA" id="ARBA00022741"/>
    </source>
</evidence>
<keyword evidence="1" id="KW-0547">Nucleotide-binding</keyword>
<evidence type="ECO:0000256" key="2">
    <source>
        <dbReference type="ARBA" id="ARBA00022840"/>
    </source>
</evidence>
<dbReference type="GO" id="GO:0022857">
    <property type="term" value="F:transmembrane transporter activity"/>
    <property type="evidence" value="ECO:0007669"/>
    <property type="project" value="TreeGrafter"/>
</dbReference>